<dbReference type="Gene3D" id="1.10.357.10">
    <property type="entry name" value="Tetracycline Repressor, domain 2"/>
    <property type="match status" value="1"/>
</dbReference>
<accession>A0A7X0NXU7</accession>
<evidence type="ECO:0000313" key="2">
    <source>
        <dbReference type="Proteomes" id="UP000565579"/>
    </source>
</evidence>
<sequence>MLMALAEFPDPGLPAHRNAVTAKSWFRETIGELTERLGVDDPSQLADHLTLVFEGLHASSQSLGPQGPAKQARSLVEKIITTAAPRPGTA</sequence>
<evidence type="ECO:0000313" key="1">
    <source>
        <dbReference type="EMBL" id="MBB6551634.1"/>
    </source>
</evidence>
<dbReference type="RefSeq" id="WP_185112779.1">
    <property type="nucleotide sequence ID" value="NZ_JACHMI010000001.1"/>
</dbReference>
<evidence type="ECO:0008006" key="3">
    <source>
        <dbReference type="Google" id="ProtNLM"/>
    </source>
</evidence>
<gene>
    <name evidence="1" type="ORF">HD593_006429</name>
</gene>
<reference evidence="1 2" key="1">
    <citation type="submission" date="2020-08" db="EMBL/GenBank/DDBJ databases">
        <title>Sequencing the genomes of 1000 actinobacteria strains.</title>
        <authorList>
            <person name="Klenk H.-P."/>
        </authorList>
    </citation>
    <scope>NUCLEOTIDE SEQUENCE [LARGE SCALE GENOMIC DNA]</scope>
    <source>
        <strain evidence="1 2">DSM 43768</strain>
    </source>
</reference>
<dbReference type="Proteomes" id="UP000565579">
    <property type="component" value="Unassembled WGS sequence"/>
</dbReference>
<comment type="caution">
    <text evidence="1">The sequence shown here is derived from an EMBL/GenBank/DDBJ whole genome shotgun (WGS) entry which is preliminary data.</text>
</comment>
<organism evidence="1 2">
    <name type="scientific">Nonomuraea rubra</name>
    <dbReference type="NCBI Taxonomy" id="46180"/>
    <lineage>
        <taxon>Bacteria</taxon>
        <taxon>Bacillati</taxon>
        <taxon>Actinomycetota</taxon>
        <taxon>Actinomycetes</taxon>
        <taxon>Streptosporangiales</taxon>
        <taxon>Streptosporangiaceae</taxon>
        <taxon>Nonomuraea</taxon>
    </lineage>
</organism>
<dbReference type="EMBL" id="JACHMI010000001">
    <property type="protein sequence ID" value="MBB6551634.1"/>
    <property type="molecule type" value="Genomic_DNA"/>
</dbReference>
<protein>
    <recommendedName>
        <fullName evidence="3">TetR family transcriptional regulator</fullName>
    </recommendedName>
</protein>
<name>A0A7X0NXU7_9ACTN</name>
<keyword evidence="2" id="KW-1185">Reference proteome</keyword>
<dbReference type="AlphaFoldDB" id="A0A7X0NXU7"/>
<proteinExistence type="predicted"/>